<reference evidence="2 3" key="1">
    <citation type="submission" date="2021-04" db="EMBL/GenBank/DDBJ databases">
        <title>Metabacillus sp. strain KIGAM252 whole genome sequence.</title>
        <authorList>
            <person name="Seo M.-J."/>
            <person name="Cho E.-S."/>
            <person name="Hwang C.Y."/>
            <person name="Yoon D.J."/>
        </authorList>
    </citation>
    <scope>NUCLEOTIDE SEQUENCE [LARGE SCALE GENOMIC DNA]</scope>
    <source>
        <strain evidence="2 3">KIGAM252</strain>
    </source>
</reference>
<dbReference type="Proteomes" id="UP000682403">
    <property type="component" value="Unassembled WGS sequence"/>
</dbReference>
<accession>A0ABS5LCE7</accession>
<proteinExistence type="predicted"/>
<dbReference type="InterPro" id="IPR041780">
    <property type="entry name" value="MPP_PrpE-like"/>
</dbReference>
<dbReference type="EMBL" id="JAGVRK010000001">
    <property type="protein sequence ID" value="MBS2968405.1"/>
    <property type="molecule type" value="Genomic_DNA"/>
</dbReference>
<dbReference type="PANTHER" id="PTHR42850:SF7">
    <property type="entry name" value="BIS(5'-NUCLEOSYL)-TETRAPHOSPHATASE PRPE [ASYMMETRICAL]"/>
    <property type="match status" value="1"/>
</dbReference>
<dbReference type="InterPro" id="IPR029052">
    <property type="entry name" value="Metallo-depent_PP-like"/>
</dbReference>
<dbReference type="InterPro" id="IPR004843">
    <property type="entry name" value="Calcineurin-like_PHP"/>
</dbReference>
<evidence type="ECO:0000313" key="2">
    <source>
        <dbReference type="EMBL" id="MBS2968405.1"/>
    </source>
</evidence>
<evidence type="ECO:0000259" key="1">
    <source>
        <dbReference type="Pfam" id="PF00149"/>
    </source>
</evidence>
<organism evidence="2 3">
    <name type="scientific">Metabacillus flavus</name>
    <dbReference type="NCBI Taxonomy" id="2823519"/>
    <lineage>
        <taxon>Bacteria</taxon>
        <taxon>Bacillati</taxon>
        <taxon>Bacillota</taxon>
        <taxon>Bacilli</taxon>
        <taxon>Bacillales</taxon>
        <taxon>Bacillaceae</taxon>
        <taxon>Metabacillus</taxon>
    </lineage>
</organism>
<feature type="domain" description="Calcineurin-like phosphoesterase" evidence="1">
    <location>
        <begin position="1"/>
        <end position="195"/>
    </location>
</feature>
<dbReference type="NCBIfam" id="NF010148">
    <property type="entry name" value="PRK13625.1"/>
    <property type="match status" value="1"/>
</dbReference>
<dbReference type="Pfam" id="PF00149">
    <property type="entry name" value="Metallophos"/>
    <property type="match status" value="1"/>
</dbReference>
<gene>
    <name evidence="2" type="primary">prpE</name>
    <name evidence="2" type="ORF">J9317_06485</name>
</gene>
<dbReference type="PANTHER" id="PTHR42850">
    <property type="entry name" value="METALLOPHOSPHOESTERASE"/>
    <property type="match status" value="1"/>
</dbReference>
<keyword evidence="3" id="KW-1185">Reference proteome</keyword>
<dbReference type="Gene3D" id="3.60.21.10">
    <property type="match status" value="1"/>
</dbReference>
<protein>
    <submittedName>
        <fullName evidence="2">Bis(5'-nucleosyl)-tetraphosphatase PrpE</fullName>
    </submittedName>
</protein>
<dbReference type="RefSeq" id="WP_211557163.1">
    <property type="nucleotide sequence ID" value="NZ_JAGVRK010000001.1"/>
</dbReference>
<dbReference type="InterPro" id="IPR050126">
    <property type="entry name" value="Ap4A_hydrolase"/>
</dbReference>
<dbReference type="SUPFAM" id="SSF56300">
    <property type="entry name" value="Metallo-dependent phosphatases"/>
    <property type="match status" value="1"/>
</dbReference>
<evidence type="ECO:0000313" key="3">
    <source>
        <dbReference type="Proteomes" id="UP000682403"/>
    </source>
</evidence>
<sequence>MKIDVIGDVHGCYKELDELLHKLGYKDYDGVPIHPEGRKISFVGDLTDRGPDSLKVIEKTARIIDAGKGYYSPGNHCDKLYRYLKGNKVQIKHGLETTVEELEQLNERDRKTLRDTFMKLYEEAPIYQELDGGKLIVAHAGIQEKDIGRYTKRIKEFVFYGDVTGEIMENGLPERRDWALHYKGTRLIVYGHTPVKSPRSINKTINIDTGAVFGGKLTAFRYPEEETISVPSSMPFDAARFREYPGS</sequence>
<name>A0ABS5LCE7_9BACI</name>
<dbReference type="CDD" id="cd07423">
    <property type="entry name" value="MPP_Prp_like"/>
    <property type="match status" value="1"/>
</dbReference>
<comment type="caution">
    <text evidence="2">The sequence shown here is derived from an EMBL/GenBank/DDBJ whole genome shotgun (WGS) entry which is preliminary data.</text>
</comment>